<keyword evidence="1" id="KW-0433">Leucine-rich repeat</keyword>
<dbReference type="Pfam" id="PF13855">
    <property type="entry name" value="LRR_8"/>
    <property type="match status" value="1"/>
</dbReference>
<dbReference type="Gene3D" id="3.80.10.10">
    <property type="entry name" value="Ribonuclease Inhibitor"/>
    <property type="match status" value="3"/>
</dbReference>
<dbReference type="Proteomes" id="UP000823674">
    <property type="component" value="Chromosome A09"/>
</dbReference>
<comment type="caution">
    <text evidence="9">The sequence shown here is derived from an EMBL/GenBank/DDBJ whole genome shotgun (WGS) entry which is preliminary data.</text>
</comment>
<evidence type="ECO:0000256" key="5">
    <source>
        <dbReference type="ARBA" id="ARBA00023136"/>
    </source>
</evidence>
<dbReference type="EMBL" id="JADBGQ010000008">
    <property type="protein sequence ID" value="KAG5383188.1"/>
    <property type="molecule type" value="Genomic_DNA"/>
</dbReference>
<dbReference type="InterPro" id="IPR032675">
    <property type="entry name" value="LRR_dom_sf"/>
</dbReference>
<organism evidence="9 10">
    <name type="scientific">Brassica rapa subsp. trilocularis</name>
    <dbReference type="NCBI Taxonomy" id="1813537"/>
    <lineage>
        <taxon>Eukaryota</taxon>
        <taxon>Viridiplantae</taxon>
        <taxon>Streptophyta</taxon>
        <taxon>Embryophyta</taxon>
        <taxon>Tracheophyta</taxon>
        <taxon>Spermatophyta</taxon>
        <taxon>Magnoliopsida</taxon>
        <taxon>eudicotyledons</taxon>
        <taxon>Gunneridae</taxon>
        <taxon>Pentapetalae</taxon>
        <taxon>rosids</taxon>
        <taxon>malvids</taxon>
        <taxon>Brassicales</taxon>
        <taxon>Brassicaceae</taxon>
        <taxon>Brassiceae</taxon>
        <taxon>Brassica</taxon>
    </lineage>
</organism>
<evidence type="ECO:0000259" key="8">
    <source>
        <dbReference type="Pfam" id="PF08263"/>
    </source>
</evidence>
<evidence type="ECO:0000256" key="6">
    <source>
        <dbReference type="ARBA" id="ARBA00023180"/>
    </source>
</evidence>
<evidence type="ECO:0000256" key="7">
    <source>
        <dbReference type="SAM" id="SignalP"/>
    </source>
</evidence>
<evidence type="ECO:0000256" key="1">
    <source>
        <dbReference type="ARBA" id="ARBA00022614"/>
    </source>
</evidence>
<dbReference type="PANTHER" id="PTHR48056:SF82">
    <property type="entry name" value="LRR RECEPTOR-LIKE SERINE_THREONINE-PROTEIN KINASE IRK-RELATED"/>
    <property type="match status" value="1"/>
</dbReference>
<keyword evidence="2" id="KW-0812">Transmembrane</keyword>
<gene>
    <name evidence="9" type="primary">A09p022000.1_BraROA</name>
    <name evidence="9" type="ORF">IGI04_034658</name>
</gene>
<reference evidence="9 10" key="1">
    <citation type="submission" date="2021-03" db="EMBL/GenBank/DDBJ databases">
        <authorList>
            <person name="King G.J."/>
            <person name="Bancroft I."/>
            <person name="Baten A."/>
            <person name="Bloomfield J."/>
            <person name="Borpatragohain P."/>
            <person name="He Z."/>
            <person name="Irish N."/>
            <person name="Irwin J."/>
            <person name="Liu K."/>
            <person name="Mauleon R.P."/>
            <person name="Moore J."/>
            <person name="Morris R."/>
            <person name="Ostergaard L."/>
            <person name="Wang B."/>
            <person name="Wells R."/>
        </authorList>
    </citation>
    <scope>NUCLEOTIDE SEQUENCE [LARGE SCALE GENOMIC DNA]</scope>
    <source>
        <strain evidence="9">R-o-18</strain>
        <tissue evidence="9">Leaf</tissue>
    </source>
</reference>
<feature type="chain" id="PRO_5046617005" description="Leucine-rich repeat-containing N-terminal plant-type domain-containing protein" evidence="7">
    <location>
        <begin position="26"/>
        <end position="823"/>
    </location>
</feature>
<evidence type="ECO:0000313" key="9">
    <source>
        <dbReference type="EMBL" id="KAG5383188.1"/>
    </source>
</evidence>
<dbReference type="InterPro" id="IPR003591">
    <property type="entry name" value="Leu-rich_rpt_typical-subtyp"/>
</dbReference>
<keyword evidence="6" id="KW-0325">Glycoprotein</keyword>
<keyword evidence="5" id="KW-0472">Membrane</keyword>
<sequence>MQKPIFLSCFLFFFFVYFIPRQSFSCPQDHREFLLEFKKLLTHNIKNHSTQIALGELKTWRPNSDCCKWKLVRCNTRSPSKEVTDLNLNGLVLFGSVSSTLLRPVLRVSSLMRLDVSSNFIQGEIPGDGFGNLTRLISLDMGRNSFNGTIPPDLFSIKTLQHLDLSMNAIGGTLSGDIKELKNLEELFLDENLIGGEIPPEIGVVDVTNFIPLCVFVYVTRQSYCTTEAIIETEQVLWFYTVVHITVNKARNNIQMNFMSFKIPYGIGSLVNLSTLSMSRNNFSGGIPSSIQNLTNLETLELENNSGLSGEIPTWLFHLQKLRKLRLGGNKLQWNKNGSIFPQSKLTHLSLSSCGLEGKIPDWLKNQTDLYFLDLSLNRLEGSFPKWLADLKMENIILSDNRLSGSLSPSLFQSLRLSIGSCSIKKQLLRISTKVYSKYLQAAVAGLVKEQVIRRIPKIKPTFIACIARHIFERVIWRCSSFFWHLDLHDNKISGMFPSFISRLSQSLEVLSLRNNFLKGSITEDISTLTSLKVLDLSENSLDGTLPSNLGNLTGMVESPTSSSSIVSSFISEITDLSEIESQDLEVNWKRVKQVISNRNFYLYTCPTKDWSCHIYYQDSRLAMFNKPVTCKTQRTNQYTFMQQDQTKDCNLVNQTNKIFKKIAAAADAGSCGNQTNSTTVLDLSKNKLLRRNPNFFRQSQEPEAFEPLTKRHLWIDPTQLSELDVLDLSNNKLSGRIPGSSQLDRLNDPNIYANNSKICGMQIQVSCSTTRTEQQPKEEDEEEKEAVLLMYAVGYFRDSPPRRSPKNRGFKSVDYLQSRIPC</sequence>
<evidence type="ECO:0000256" key="4">
    <source>
        <dbReference type="ARBA" id="ARBA00022989"/>
    </source>
</evidence>
<dbReference type="Pfam" id="PF00560">
    <property type="entry name" value="LRR_1"/>
    <property type="match status" value="5"/>
</dbReference>
<dbReference type="Pfam" id="PF08263">
    <property type="entry name" value="LRRNT_2"/>
    <property type="match status" value="1"/>
</dbReference>
<dbReference type="SUPFAM" id="SSF52047">
    <property type="entry name" value="RNI-like"/>
    <property type="match status" value="1"/>
</dbReference>
<evidence type="ECO:0000313" key="10">
    <source>
        <dbReference type="Proteomes" id="UP000823674"/>
    </source>
</evidence>
<proteinExistence type="predicted"/>
<dbReference type="SMART" id="SM00369">
    <property type="entry name" value="LRR_TYP"/>
    <property type="match status" value="7"/>
</dbReference>
<dbReference type="SUPFAM" id="SSF52058">
    <property type="entry name" value="L domain-like"/>
    <property type="match status" value="1"/>
</dbReference>
<dbReference type="InterPro" id="IPR001611">
    <property type="entry name" value="Leu-rich_rpt"/>
</dbReference>
<keyword evidence="10" id="KW-1185">Reference proteome</keyword>
<protein>
    <recommendedName>
        <fullName evidence="8">Leucine-rich repeat-containing N-terminal plant-type domain-containing protein</fullName>
    </recommendedName>
</protein>
<keyword evidence="7" id="KW-0732">Signal</keyword>
<keyword evidence="3" id="KW-0677">Repeat</keyword>
<dbReference type="PANTHER" id="PTHR48056">
    <property type="entry name" value="LRR RECEPTOR-LIKE SERINE/THREONINE-PROTEIN KINASE-RELATED"/>
    <property type="match status" value="1"/>
</dbReference>
<dbReference type="InterPro" id="IPR050647">
    <property type="entry name" value="Plant_LRR-RLKs"/>
</dbReference>
<dbReference type="PROSITE" id="PS51450">
    <property type="entry name" value="LRR"/>
    <property type="match status" value="1"/>
</dbReference>
<dbReference type="PRINTS" id="PR00019">
    <property type="entry name" value="LEURICHRPT"/>
</dbReference>
<name>A0ABQ7LCL8_BRACM</name>
<feature type="domain" description="Leucine-rich repeat-containing N-terminal plant-type" evidence="8">
    <location>
        <begin position="31"/>
        <end position="75"/>
    </location>
</feature>
<dbReference type="InterPro" id="IPR013210">
    <property type="entry name" value="LRR_N_plant-typ"/>
</dbReference>
<evidence type="ECO:0000256" key="2">
    <source>
        <dbReference type="ARBA" id="ARBA00022692"/>
    </source>
</evidence>
<dbReference type="SMART" id="SM00365">
    <property type="entry name" value="LRR_SD22"/>
    <property type="match status" value="5"/>
</dbReference>
<keyword evidence="4" id="KW-1133">Transmembrane helix</keyword>
<evidence type="ECO:0000256" key="3">
    <source>
        <dbReference type="ARBA" id="ARBA00022737"/>
    </source>
</evidence>
<accession>A0ABQ7LCL8</accession>
<feature type="signal peptide" evidence="7">
    <location>
        <begin position="1"/>
        <end position="25"/>
    </location>
</feature>